<dbReference type="RefSeq" id="XP_060360038.1">
    <property type="nucleotide sequence ID" value="XM_060510841.1"/>
</dbReference>
<proteinExistence type="predicted"/>
<dbReference type="EMBL" id="JAHMHS010000129">
    <property type="protein sequence ID" value="KAK1714576.1"/>
    <property type="molecule type" value="Genomic_DNA"/>
</dbReference>
<name>A0AAD8XCU0_GLOAC</name>
<protein>
    <submittedName>
        <fullName evidence="2">Uncharacterized protein</fullName>
    </submittedName>
</protein>
<accession>A0AAD8XCU0</accession>
<organism evidence="2 3">
    <name type="scientific">Glomerella acutata</name>
    <name type="common">Colletotrichum acutatum</name>
    <dbReference type="NCBI Taxonomy" id="27357"/>
    <lineage>
        <taxon>Eukaryota</taxon>
        <taxon>Fungi</taxon>
        <taxon>Dikarya</taxon>
        <taxon>Ascomycota</taxon>
        <taxon>Pezizomycotina</taxon>
        <taxon>Sordariomycetes</taxon>
        <taxon>Hypocreomycetidae</taxon>
        <taxon>Glomerellales</taxon>
        <taxon>Glomerellaceae</taxon>
        <taxon>Colletotrichum</taxon>
        <taxon>Colletotrichum acutatum species complex</taxon>
    </lineage>
</organism>
<dbReference type="AlphaFoldDB" id="A0AAD8XCU0"/>
<evidence type="ECO:0000313" key="3">
    <source>
        <dbReference type="Proteomes" id="UP001244207"/>
    </source>
</evidence>
<evidence type="ECO:0000313" key="2">
    <source>
        <dbReference type="EMBL" id="KAK1714576.1"/>
    </source>
</evidence>
<keyword evidence="3" id="KW-1185">Reference proteome</keyword>
<dbReference type="GeneID" id="85394740"/>
<gene>
    <name evidence="2" type="ORF">BDZ83DRAFT_656029</name>
</gene>
<comment type="caution">
    <text evidence="2">The sequence shown here is derived from an EMBL/GenBank/DDBJ whole genome shotgun (WGS) entry which is preliminary data.</text>
</comment>
<keyword evidence="1" id="KW-0472">Membrane</keyword>
<dbReference type="Proteomes" id="UP001244207">
    <property type="component" value="Unassembled WGS sequence"/>
</dbReference>
<dbReference type="PANTHER" id="PTHR35394">
    <property type="entry name" value="DUF3176 DOMAIN-CONTAINING PROTEIN"/>
    <property type="match status" value="1"/>
</dbReference>
<keyword evidence="1" id="KW-1133">Transmembrane helix</keyword>
<evidence type="ECO:0000256" key="1">
    <source>
        <dbReference type="SAM" id="Phobius"/>
    </source>
</evidence>
<reference evidence="2" key="1">
    <citation type="submission" date="2021-12" db="EMBL/GenBank/DDBJ databases">
        <title>Comparative genomics, transcriptomics and evolutionary studies reveal genomic signatures of adaptation to plant cell wall in hemibiotrophic fungi.</title>
        <authorList>
            <consortium name="DOE Joint Genome Institute"/>
            <person name="Baroncelli R."/>
            <person name="Diaz J.F."/>
            <person name="Benocci T."/>
            <person name="Peng M."/>
            <person name="Battaglia E."/>
            <person name="Haridas S."/>
            <person name="Andreopoulos W."/>
            <person name="Labutti K."/>
            <person name="Pangilinan J."/>
            <person name="Floch G.L."/>
            <person name="Makela M.R."/>
            <person name="Henrissat B."/>
            <person name="Grigoriev I.V."/>
            <person name="Crouch J.A."/>
            <person name="De Vries R.P."/>
            <person name="Sukno S.A."/>
            <person name="Thon M.R."/>
        </authorList>
    </citation>
    <scope>NUCLEOTIDE SEQUENCE</scope>
    <source>
        <strain evidence="2">CBS 112980</strain>
    </source>
</reference>
<feature type="transmembrane region" description="Helical" evidence="1">
    <location>
        <begin position="197"/>
        <end position="216"/>
    </location>
</feature>
<keyword evidence="1" id="KW-0812">Transmembrane</keyword>
<sequence length="311" mass="35017">MSSVVENGRLREEAIEVEGMERTRNSWDYSLRHTPMPPPWVAPSHKERSLHYHPNWSAGNHNPLYILGPPPDRFIIAATSTKSLSAHFQQRLMWAPWRDDPKIREELRRIKGMKIAVGFNGAIVTSHQPYPHDLGRLLPNPKDGSQSISAVFEVLAESMTNEMRRVSSEEDVALHGLGTMRQKGVAGTVDMLYQVNWQWITVHVTLLLLTFLFLFFTMMKSGEHSEIPLWKNSSLGILRRGYDMGGLLPSGKVSVKELENAARKMCICGGHEVEGGSTHNDAAERGAFGRARMPYEHLKTVRLPVQSFVAA</sequence>
<dbReference type="PANTHER" id="PTHR35394:SF5">
    <property type="entry name" value="DUF3176 DOMAIN-CONTAINING PROTEIN"/>
    <property type="match status" value="1"/>
</dbReference>